<dbReference type="Proteomes" id="UP001369815">
    <property type="component" value="Unassembled WGS sequence"/>
</dbReference>
<keyword evidence="10" id="KW-0539">Nucleus</keyword>
<organism evidence="13 14">
    <name type="scientific">Daldinia eschscholtzii</name>
    <dbReference type="NCBI Taxonomy" id="292717"/>
    <lineage>
        <taxon>Eukaryota</taxon>
        <taxon>Fungi</taxon>
        <taxon>Dikarya</taxon>
        <taxon>Ascomycota</taxon>
        <taxon>Pezizomycotina</taxon>
        <taxon>Sordariomycetes</taxon>
        <taxon>Xylariomycetidae</taxon>
        <taxon>Xylariales</taxon>
        <taxon>Hypoxylaceae</taxon>
        <taxon>Daldinia</taxon>
    </lineage>
</organism>
<dbReference type="AlphaFoldDB" id="A0AAX6MSA1"/>
<evidence type="ECO:0000256" key="7">
    <source>
        <dbReference type="ARBA" id="ARBA00022679"/>
    </source>
</evidence>
<evidence type="ECO:0000313" key="14">
    <source>
        <dbReference type="Proteomes" id="UP001369815"/>
    </source>
</evidence>
<proteinExistence type="inferred from homology"/>
<dbReference type="GO" id="GO:0006511">
    <property type="term" value="P:ubiquitin-dependent protein catabolic process"/>
    <property type="evidence" value="ECO:0007669"/>
    <property type="project" value="InterPro"/>
</dbReference>
<dbReference type="SMART" id="SM00504">
    <property type="entry name" value="Ubox"/>
    <property type="match status" value="1"/>
</dbReference>
<gene>
    <name evidence="13" type="ORF">Daesc_002682</name>
</gene>
<keyword evidence="8" id="KW-0833">Ubl conjugation pathway</keyword>
<evidence type="ECO:0000256" key="9">
    <source>
        <dbReference type="ARBA" id="ARBA00023110"/>
    </source>
</evidence>
<accession>A0AAX6MSA1</accession>
<feature type="region of interest" description="Disordered" evidence="11">
    <location>
        <begin position="1"/>
        <end position="143"/>
    </location>
</feature>
<name>A0AAX6MSA1_9PEZI</name>
<dbReference type="PANTHER" id="PTHR13931">
    <property type="entry name" value="UBIQUITINATION FACTOR E4"/>
    <property type="match status" value="1"/>
</dbReference>
<dbReference type="InterPro" id="IPR045132">
    <property type="entry name" value="UBE4"/>
</dbReference>
<sequence>MDPNEQPQPTLPPQEQMRQRRLAKLGGLNSATSNPKSEEANKPEPPTSSASPAPTTSSLPATQPKPNVPNQENTRPTSLPNRQTNSASSAPSPSQSPATNPFSQLGGKTKTESGNTTEDSGNERVSKRPHANIDMGNVTAPPPKKIHAAKEETLENWSNRVLGDIFRVTLDETHTADSRGNKLTYLPELKAELEQSGEPIKLTASSVDSAILEAARHVPTNKPLLDYLLPCWKRVVRATKPARPPPPEKEAVLNEAKRLCMSNCIFALTMPEYFGREPNPNHDSLVPYLLRNHDNEDGICLDFFAEAVSRIPEDDTVATIFVDAMVIMSKRLATMTMNDDYRPYINCLVTYARFPPLLNALAEHPNFRVQTTPNMSKEQIALASETETILGPFFRISPLQTEVTKTYFASPRTIDPGHIKSSQSALQMTLKAHQGDLTSITNAFVRASPNARNSTLDWFAFVVNTNHKRRALQVKPTEVASDGFMVNVTAILDQLCQPFMDTTFSKVDKIDVDYLRRSPRVDISDETKLNADQATSEAFYKTQVPGTSNFISEVFFLTLAAHHYGLGATNSKLKDLDKDIKYVEGVIKQMEEEIPKLQSDPLRLAVARQHHQNAINAVERHIALKYSIEGVVLDSSMQTLSLQFMRYVSVWLLRIASGTDYKPGKDFTLPLPTKQPDAFRCLPEYALQDVVENFKFVFRFLPQILVSAVGDEIITLCITFLRSSEYIKNPYLKSSLVTLLFSGTWPLYHLSRGVLGDTLVGSKFANEHLLHSLMKFYIECEHSGVSSAFYDKFNIRYEIFQVIKCIWPNSVYKDQLSRESRVNRQFFVQFVNLLLNDATYLLDEALTKLVTIHDYQKKLQDDTLSAEDREKVRSDLETAEQQCQSWMQLVNDTMGMMKLFTAALRDAFTMPEIVTRLAGMLNYNLESLVGPKRGNLKVQDARKYHFDPKTLLSDFIDIYINLSPKPAFIEAVAADGRSYKPGNFNEATNIMLNSLHAAPEVISTWKSLVEQFAEAKQRLDQAELDLGEVPDEFEDPLMGDLMTDPVILPSHNIVDRSTIVQQLLSNPLDPFTRKPMTIDDVVPANDLRARIEEWKAERIAAARAKMSEENAMDTTAG</sequence>
<dbReference type="GO" id="GO:0036503">
    <property type="term" value="P:ERAD pathway"/>
    <property type="evidence" value="ECO:0007669"/>
    <property type="project" value="InterPro"/>
</dbReference>
<dbReference type="EMBL" id="JBANMG010000003">
    <property type="protein sequence ID" value="KAK6955052.1"/>
    <property type="molecule type" value="Genomic_DNA"/>
</dbReference>
<dbReference type="SUPFAM" id="SSF57850">
    <property type="entry name" value="RING/U-box"/>
    <property type="match status" value="1"/>
</dbReference>
<reference evidence="13 14" key="1">
    <citation type="journal article" date="2024" name="Front Chem Biol">
        <title>Unveiling the potential of Daldinia eschscholtzii MFLUCC 19-0629 through bioactivity and bioinformatics studies for enhanced sustainable agriculture production.</title>
        <authorList>
            <person name="Brooks S."/>
            <person name="Weaver J.A."/>
            <person name="Klomchit A."/>
            <person name="Alharthi S.A."/>
            <person name="Onlamun T."/>
            <person name="Nurani R."/>
            <person name="Vong T.K."/>
            <person name="Alberti F."/>
            <person name="Greco C."/>
        </authorList>
    </citation>
    <scope>NUCLEOTIDE SEQUENCE [LARGE SCALE GENOMIC DNA]</scope>
    <source>
        <strain evidence="13">MFLUCC 19-0629</strain>
    </source>
</reference>
<keyword evidence="6" id="KW-0963">Cytoplasm</keyword>
<dbReference type="GO" id="GO:0034450">
    <property type="term" value="F:ubiquitin-ubiquitin ligase activity"/>
    <property type="evidence" value="ECO:0007669"/>
    <property type="project" value="InterPro"/>
</dbReference>
<evidence type="ECO:0000256" key="1">
    <source>
        <dbReference type="ARBA" id="ARBA00000900"/>
    </source>
</evidence>
<evidence type="ECO:0000256" key="5">
    <source>
        <dbReference type="ARBA" id="ARBA00007434"/>
    </source>
</evidence>
<comment type="caution">
    <text evidence="13">The sequence shown here is derived from an EMBL/GenBank/DDBJ whole genome shotgun (WGS) entry which is preliminary data.</text>
</comment>
<comment type="similarity">
    <text evidence="5">Belongs to the ubiquitin conjugation factor E4 family.</text>
</comment>
<evidence type="ECO:0000256" key="2">
    <source>
        <dbReference type="ARBA" id="ARBA00004123"/>
    </source>
</evidence>
<dbReference type="FunFam" id="3.30.40.10:FF:000055">
    <property type="entry name" value="Ubiquitin conjugation factor e4 a"/>
    <property type="match status" value="1"/>
</dbReference>
<dbReference type="InterPro" id="IPR019474">
    <property type="entry name" value="Ub_conjug_fac_E4_core"/>
</dbReference>
<feature type="compositionally biased region" description="Low complexity" evidence="11">
    <location>
        <begin position="47"/>
        <end position="62"/>
    </location>
</feature>
<dbReference type="GO" id="GO:0000151">
    <property type="term" value="C:ubiquitin ligase complex"/>
    <property type="evidence" value="ECO:0007669"/>
    <property type="project" value="InterPro"/>
</dbReference>
<comment type="subcellular location">
    <subcellularLocation>
        <location evidence="3">Cytoplasm</location>
    </subcellularLocation>
    <subcellularLocation>
        <location evidence="2">Nucleus</location>
    </subcellularLocation>
</comment>
<dbReference type="Pfam" id="PF10408">
    <property type="entry name" value="Ufd2P_core"/>
    <property type="match status" value="1"/>
</dbReference>
<evidence type="ECO:0000259" key="12">
    <source>
        <dbReference type="PROSITE" id="PS51698"/>
    </source>
</evidence>
<dbReference type="InterPro" id="IPR003613">
    <property type="entry name" value="Ubox_domain"/>
</dbReference>
<keyword evidence="9" id="KW-0413">Isomerase</keyword>
<keyword evidence="7" id="KW-0808">Transferase</keyword>
<dbReference type="GO" id="GO:0003755">
    <property type="term" value="F:peptidyl-prolyl cis-trans isomerase activity"/>
    <property type="evidence" value="ECO:0007669"/>
    <property type="project" value="UniProtKB-KW"/>
</dbReference>
<keyword evidence="9" id="KW-0697">Rotamase</keyword>
<dbReference type="InterPro" id="IPR013083">
    <property type="entry name" value="Znf_RING/FYVE/PHD"/>
</dbReference>
<dbReference type="GO" id="GO:0000209">
    <property type="term" value="P:protein polyubiquitination"/>
    <property type="evidence" value="ECO:0007669"/>
    <property type="project" value="TreeGrafter"/>
</dbReference>
<evidence type="ECO:0000256" key="8">
    <source>
        <dbReference type="ARBA" id="ARBA00022786"/>
    </source>
</evidence>
<feature type="compositionally biased region" description="Low complexity" evidence="11">
    <location>
        <begin position="1"/>
        <end position="16"/>
    </location>
</feature>
<feature type="compositionally biased region" description="Low complexity" evidence="11">
    <location>
        <begin position="83"/>
        <end position="101"/>
    </location>
</feature>
<dbReference type="GO" id="GO:0005634">
    <property type="term" value="C:nucleus"/>
    <property type="evidence" value="ECO:0007669"/>
    <property type="project" value="UniProtKB-SubCell"/>
</dbReference>
<dbReference type="PROSITE" id="PS51698">
    <property type="entry name" value="U_BOX"/>
    <property type="match status" value="1"/>
</dbReference>
<feature type="compositionally biased region" description="Polar residues" evidence="11">
    <location>
        <begin position="64"/>
        <end position="82"/>
    </location>
</feature>
<comment type="catalytic activity">
    <reaction evidence="1">
        <text>S-ubiquitinyl-[E2 ubiquitin-conjugating enzyme]-L-cysteine + [acceptor protein]-L-lysine = [E2 ubiquitin-conjugating enzyme]-L-cysteine + N(6)-ubiquitinyl-[acceptor protein]-L-lysine.</text>
        <dbReference type="EC" id="2.3.2.27"/>
    </reaction>
</comment>
<feature type="domain" description="U-box" evidence="12">
    <location>
        <begin position="1028"/>
        <end position="1101"/>
    </location>
</feature>
<dbReference type="GO" id="GO:0005737">
    <property type="term" value="C:cytoplasm"/>
    <property type="evidence" value="ECO:0007669"/>
    <property type="project" value="UniProtKB-SubCell"/>
</dbReference>
<evidence type="ECO:0000256" key="3">
    <source>
        <dbReference type="ARBA" id="ARBA00004496"/>
    </source>
</evidence>
<keyword evidence="14" id="KW-1185">Reference proteome</keyword>
<evidence type="ECO:0000256" key="6">
    <source>
        <dbReference type="ARBA" id="ARBA00022490"/>
    </source>
</evidence>
<evidence type="ECO:0000256" key="11">
    <source>
        <dbReference type="SAM" id="MobiDB-lite"/>
    </source>
</evidence>
<protein>
    <recommendedName>
        <fullName evidence="12">U-box domain-containing protein</fullName>
    </recommendedName>
</protein>
<dbReference type="Gene3D" id="3.30.40.10">
    <property type="entry name" value="Zinc/RING finger domain, C3HC4 (zinc finger)"/>
    <property type="match status" value="1"/>
</dbReference>
<dbReference type="PANTHER" id="PTHR13931:SF2">
    <property type="entry name" value="UBIQUITIN CONJUGATION FACTOR E4 B"/>
    <property type="match status" value="1"/>
</dbReference>
<evidence type="ECO:0000313" key="13">
    <source>
        <dbReference type="EMBL" id="KAK6955052.1"/>
    </source>
</evidence>
<evidence type="ECO:0000256" key="10">
    <source>
        <dbReference type="ARBA" id="ARBA00023242"/>
    </source>
</evidence>
<dbReference type="Pfam" id="PF04564">
    <property type="entry name" value="U-box"/>
    <property type="match status" value="1"/>
</dbReference>
<evidence type="ECO:0000256" key="4">
    <source>
        <dbReference type="ARBA" id="ARBA00004906"/>
    </source>
</evidence>
<comment type="pathway">
    <text evidence="4">Protein modification; protein ubiquitination.</text>
</comment>